<comment type="caution">
    <text evidence="2">The sequence shown here is derived from an EMBL/GenBank/DDBJ whole genome shotgun (WGS) entry which is preliminary data.</text>
</comment>
<feature type="region of interest" description="Disordered" evidence="1">
    <location>
        <begin position="82"/>
        <end position="103"/>
    </location>
</feature>
<accession>A0A640SL63</accession>
<gene>
    <name evidence="2" type="ORF">Scani_64830</name>
</gene>
<evidence type="ECO:0000313" key="3">
    <source>
        <dbReference type="Proteomes" id="UP000435837"/>
    </source>
</evidence>
<sequence length="103" mass="10966">MGQGTDVESEALRRYARAAESAADRIDRIRQRTAGLDLSDGVFGQLPEANGLRADYIEQKDQSGKDLEGAGEMLRSIADGVRGSADNYDANEEETARGFGGGA</sequence>
<evidence type="ECO:0000313" key="2">
    <source>
        <dbReference type="EMBL" id="GFE10215.1"/>
    </source>
</evidence>
<proteinExistence type="predicted"/>
<name>A0A640SL63_9ACTN</name>
<dbReference type="RefSeq" id="WP_159481116.1">
    <property type="nucleotide sequence ID" value="NZ_BAAATH010000038.1"/>
</dbReference>
<dbReference type="OrthoDB" id="4290617at2"/>
<dbReference type="EMBL" id="BLIN01000005">
    <property type="protein sequence ID" value="GFE10215.1"/>
    <property type="molecule type" value="Genomic_DNA"/>
</dbReference>
<dbReference type="Gene3D" id="1.10.287.1060">
    <property type="entry name" value="ESAT-6-like"/>
    <property type="match status" value="1"/>
</dbReference>
<dbReference type="AlphaFoldDB" id="A0A640SL63"/>
<organism evidence="2 3">
    <name type="scientific">Streptomyces caniferus</name>
    <dbReference type="NCBI Taxonomy" id="285557"/>
    <lineage>
        <taxon>Bacteria</taxon>
        <taxon>Bacillati</taxon>
        <taxon>Actinomycetota</taxon>
        <taxon>Actinomycetes</taxon>
        <taxon>Kitasatosporales</taxon>
        <taxon>Streptomycetaceae</taxon>
        <taxon>Streptomyces</taxon>
    </lineage>
</organism>
<protein>
    <recommendedName>
        <fullName evidence="4">ESX-1 secretion-associated protein</fullName>
    </recommendedName>
</protein>
<dbReference type="Proteomes" id="UP000435837">
    <property type="component" value="Unassembled WGS sequence"/>
</dbReference>
<reference evidence="2 3" key="1">
    <citation type="submission" date="2019-12" db="EMBL/GenBank/DDBJ databases">
        <title>Whole genome shotgun sequence of Streptomyces caniferus NBRC 15389.</title>
        <authorList>
            <person name="Ichikawa N."/>
            <person name="Kimura A."/>
            <person name="Kitahashi Y."/>
            <person name="Komaki H."/>
            <person name="Tamura T."/>
        </authorList>
    </citation>
    <scope>NUCLEOTIDE SEQUENCE [LARGE SCALE GENOMIC DNA]</scope>
    <source>
        <strain evidence="2 3">NBRC 15389</strain>
    </source>
</reference>
<evidence type="ECO:0008006" key="4">
    <source>
        <dbReference type="Google" id="ProtNLM"/>
    </source>
</evidence>
<evidence type="ECO:0000256" key="1">
    <source>
        <dbReference type="SAM" id="MobiDB-lite"/>
    </source>
</evidence>